<feature type="region of interest" description="Disordered" evidence="1">
    <location>
        <begin position="187"/>
        <end position="218"/>
    </location>
</feature>
<proteinExistence type="predicted"/>
<name>A0ABU2BMU3_9MICC</name>
<organism evidence="2 3">
    <name type="scientific">Paeniglutamicibacter sulfureus</name>
    <dbReference type="NCBI Taxonomy" id="43666"/>
    <lineage>
        <taxon>Bacteria</taxon>
        <taxon>Bacillati</taxon>
        <taxon>Actinomycetota</taxon>
        <taxon>Actinomycetes</taxon>
        <taxon>Micrococcales</taxon>
        <taxon>Micrococcaceae</taxon>
        <taxon>Paeniglutamicibacter</taxon>
    </lineage>
</organism>
<gene>
    <name evidence="2" type="ORF">J2S64_003655</name>
</gene>
<keyword evidence="3" id="KW-1185">Reference proteome</keyword>
<feature type="compositionally biased region" description="Low complexity" evidence="1">
    <location>
        <begin position="198"/>
        <end position="214"/>
    </location>
</feature>
<protein>
    <submittedName>
        <fullName evidence="2">Uncharacterized protein</fullName>
    </submittedName>
</protein>
<feature type="region of interest" description="Disordered" evidence="1">
    <location>
        <begin position="59"/>
        <end position="129"/>
    </location>
</feature>
<sequence>MRFRLEGASLPDIHEQAMAEYGPHARIVSAERVTIGGIGGFLAKSHLEAIIEVPDEHAPEGHVLEPGDEPQPQRALEPAPKLRSPKPGLSIPRSSKAAISSPPIAEQVAGNPTSPAPRSLTAPALTPDSPAVAGGIDGLLARADEAELRLAPQVPVFADQGRLTPLPGRPDFDRLLDSQAFALEPATGTRAAGGPTHPSGAPGNPAGQAAGPGPDIVPSPLAGPGDLVVVIGLWGDAGMAAGELDEGTALRRNAGELAQKFDTQALARRPILDRRGILRARANAVADGVPLLVSVAINPLLALPKQLQLLEVLAPDQLWVAVDAGRKAEDSAAWVKAVAKACGIYAVVSLHAEETLSPESVWELGFPVLEARGAGT</sequence>
<evidence type="ECO:0000313" key="3">
    <source>
        <dbReference type="Proteomes" id="UP001183817"/>
    </source>
</evidence>
<comment type="caution">
    <text evidence="2">The sequence shown here is derived from an EMBL/GenBank/DDBJ whole genome shotgun (WGS) entry which is preliminary data.</text>
</comment>
<dbReference type="EMBL" id="JAVDYI010000001">
    <property type="protein sequence ID" value="MDR7359964.1"/>
    <property type="molecule type" value="Genomic_DNA"/>
</dbReference>
<dbReference type="RefSeq" id="WP_310292612.1">
    <property type="nucleotide sequence ID" value="NZ_JAVDYI010000001.1"/>
</dbReference>
<dbReference type="Proteomes" id="UP001183817">
    <property type="component" value="Unassembled WGS sequence"/>
</dbReference>
<evidence type="ECO:0000256" key="1">
    <source>
        <dbReference type="SAM" id="MobiDB-lite"/>
    </source>
</evidence>
<reference evidence="2 3" key="1">
    <citation type="submission" date="2023-07" db="EMBL/GenBank/DDBJ databases">
        <title>Sequencing the genomes of 1000 actinobacteria strains.</title>
        <authorList>
            <person name="Klenk H.-P."/>
        </authorList>
    </citation>
    <scope>NUCLEOTIDE SEQUENCE [LARGE SCALE GENOMIC DNA]</scope>
    <source>
        <strain evidence="2 3">DSM 20167</strain>
    </source>
</reference>
<evidence type="ECO:0000313" key="2">
    <source>
        <dbReference type="EMBL" id="MDR7359964.1"/>
    </source>
</evidence>
<accession>A0ABU2BMU3</accession>
<feature type="compositionally biased region" description="Low complexity" evidence="1">
    <location>
        <begin position="90"/>
        <end position="105"/>
    </location>
</feature>